<keyword evidence="2" id="KW-1185">Reference proteome</keyword>
<proteinExistence type="predicted"/>
<dbReference type="EMBL" id="LGTC01000001">
    <property type="protein sequence ID" value="KNY26902.1"/>
    <property type="molecule type" value="Genomic_DNA"/>
</dbReference>
<evidence type="ECO:0000313" key="2">
    <source>
        <dbReference type="Proteomes" id="UP000036923"/>
    </source>
</evidence>
<accession>A0A0L6JNH1</accession>
<comment type="caution">
    <text evidence="1">The sequence shown here is derived from an EMBL/GenBank/DDBJ whole genome shotgun (WGS) entry which is preliminary data.</text>
</comment>
<protein>
    <submittedName>
        <fullName evidence="1">Uncharacterized protein</fullName>
    </submittedName>
</protein>
<organism evidence="1 2">
    <name type="scientific">Pseudobacteroides cellulosolvens ATCC 35603 = DSM 2933</name>
    <dbReference type="NCBI Taxonomy" id="398512"/>
    <lineage>
        <taxon>Bacteria</taxon>
        <taxon>Bacillati</taxon>
        <taxon>Bacillota</taxon>
        <taxon>Clostridia</taxon>
        <taxon>Eubacteriales</taxon>
        <taxon>Oscillospiraceae</taxon>
        <taxon>Pseudobacteroides</taxon>
    </lineage>
</organism>
<gene>
    <name evidence="1" type="ORF">Bccel_2167</name>
</gene>
<sequence length="250" mass="29586">MRKGEFSDFLSDSKMIFLQGNHAGVTGNKVVSINEEPPYPAFSSKMWEVLDSGYAAFYEWHIPDDVMRFDFCIKRGLDFKKVPSIEGKVIEVKKSIFESWKNRMSTIYMPDKYDFKSEIDGTVTYINFYGSDKEYKWWGDFIPLELEKLNEFYLEIKEYIKYGSGMPFTFGIEGKLYAEFLGDKIEQFEMNFIRSFYDNVKSQNVEIKTGNKLLLSQSMNKYFYKLVQQDNNFKYIRLIYEELEDGVNKL</sequence>
<dbReference type="RefSeq" id="WP_036945256.1">
    <property type="nucleotide sequence ID" value="NZ_JQKC01000046.1"/>
</dbReference>
<reference evidence="2" key="1">
    <citation type="submission" date="2015-07" db="EMBL/GenBank/DDBJ databases">
        <title>Near-Complete Genome Sequence of the Cellulolytic Bacterium Bacteroides (Pseudobacteroides) cellulosolvens ATCC 35603.</title>
        <authorList>
            <person name="Dassa B."/>
            <person name="Utturkar S.M."/>
            <person name="Klingeman D.M."/>
            <person name="Hurt R.A."/>
            <person name="Keller M."/>
            <person name="Xu J."/>
            <person name="Reddy Y.H.K."/>
            <person name="Borovok I."/>
            <person name="Grinberg I.R."/>
            <person name="Lamed R."/>
            <person name="Zhivin O."/>
            <person name="Bayer E.A."/>
            <person name="Brown S.D."/>
        </authorList>
    </citation>
    <scope>NUCLEOTIDE SEQUENCE [LARGE SCALE GENOMIC DNA]</scope>
    <source>
        <strain evidence="2">DSM 2933</strain>
    </source>
</reference>
<evidence type="ECO:0000313" key="1">
    <source>
        <dbReference type="EMBL" id="KNY26902.1"/>
    </source>
</evidence>
<dbReference type="STRING" id="398512.Bccel_2167"/>
<dbReference type="PATRIC" id="fig|398512.5.peg.2258"/>
<dbReference type="AlphaFoldDB" id="A0A0L6JNH1"/>
<name>A0A0L6JNH1_9FIRM</name>
<dbReference type="Proteomes" id="UP000036923">
    <property type="component" value="Unassembled WGS sequence"/>
</dbReference>